<evidence type="ECO:0000259" key="6">
    <source>
        <dbReference type="SMART" id="SM01027"/>
    </source>
</evidence>
<dbReference type="Pfam" id="PF16661">
    <property type="entry name" value="Lactamase_B_6"/>
    <property type="match status" value="1"/>
</dbReference>
<dbReference type="EMBL" id="KE721469">
    <property type="protein sequence ID" value="ERF69188.1"/>
    <property type="molecule type" value="Genomic_DNA"/>
</dbReference>
<dbReference type="InterPro" id="IPR011108">
    <property type="entry name" value="RMMBL"/>
</dbReference>
<dbReference type="Gene3D" id="3.60.15.10">
    <property type="entry name" value="Ribonuclease Z/Hydroxyacylglutathione hydrolase-like"/>
    <property type="match status" value="1"/>
</dbReference>
<dbReference type="Proteomes" id="UP000019373">
    <property type="component" value="Unassembled WGS sequence"/>
</dbReference>
<evidence type="ECO:0000256" key="3">
    <source>
        <dbReference type="ARBA" id="ARBA00023242"/>
    </source>
</evidence>
<dbReference type="OrthoDB" id="64353at2759"/>
<evidence type="ECO:0000313" key="7">
    <source>
        <dbReference type="EMBL" id="ERF69188.1"/>
    </source>
</evidence>
<gene>
    <name evidence="7" type="ORF">EPUS_01145</name>
</gene>
<keyword evidence="3 4" id="KW-0539">Nucleus</keyword>
<dbReference type="GO" id="GO:0006397">
    <property type="term" value="P:mRNA processing"/>
    <property type="evidence" value="ECO:0007669"/>
    <property type="project" value="UniProtKB-KW"/>
</dbReference>
<feature type="region of interest" description="Disordered" evidence="5">
    <location>
        <begin position="617"/>
        <end position="694"/>
    </location>
</feature>
<evidence type="ECO:0000256" key="1">
    <source>
        <dbReference type="ARBA" id="ARBA00004123"/>
    </source>
</evidence>
<evidence type="ECO:0000256" key="2">
    <source>
        <dbReference type="ARBA" id="ARBA00022664"/>
    </source>
</evidence>
<evidence type="ECO:0000256" key="5">
    <source>
        <dbReference type="SAM" id="MobiDB-lite"/>
    </source>
</evidence>
<feature type="domain" description="Beta-Casp" evidence="6">
    <location>
        <begin position="285"/>
        <end position="434"/>
    </location>
</feature>
<dbReference type="Pfam" id="PF10996">
    <property type="entry name" value="Beta-Casp"/>
    <property type="match status" value="1"/>
</dbReference>
<keyword evidence="8" id="KW-1185">Reference proteome</keyword>
<reference evidence="8" key="1">
    <citation type="journal article" date="2014" name="BMC Genomics">
        <title>Genome characteristics reveal the impact of lichenization on lichen-forming fungus Endocarpon pusillum Hedwig (Verrucariales, Ascomycota).</title>
        <authorList>
            <person name="Wang Y.-Y."/>
            <person name="Liu B."/>
            <person name="Zhang X.-Y."/>
            <person name="Zhou Q.-M."/>
            <person name="Zhang T."/>
            <person name="Li H."/>
            <person name="Yu Y.-F."/>
            <person name="Zhang X.-L."/>
            <person name="Hao X.-Y."/>
            <person name="Wang M."/>
            <person name="Wang L."/>
            <person name="Wei J.-C."/>
        </authorList>
    </citation>
    <scope>NUCLEOTIDE SEQUENCE [LARGE SCALE GENOMIC DNA]</scope>
    <source>
        <strain evidence="8">Z07020 / HMAS-L-300199</strain>
    </source>
</reference>
<dbReference type="PANTHER" id="PTHR45922">
    <property type="entry name" value="CLEAVAGE AND POLYADENYLATION SPECIFICITY FACTOR SUBUNIT 2"/>
    <property type="match status" value="1"/>
</dbReference>
<keyword evidence="4" id="KW-0694">RNA-binding</keyword>
<sequence length="970" mass="105838">MFTFTPLLGAQTNSSALQSIIELDGGVKILVDAGWDEKLDVSQLSELERHLSTLSFVLLTHARISHLGAFAHLSKHYPLFSQIPVYATTPVISLGRTLLEDVYASTPLAATFLPSTGSATEGTLPSFSKEARSSLLMQAPTTEEITRYFQRITPLKYSQPHQPVASDFSPPLEGLVLTAYNAGHTLGGTIWHIQHGMESIIYAVDWNQARENVMGGAAWFGGFGGSEVIEPLRKPTALVCSSKNGNSTPLVGGRKKRDQSLLDNVRSSLAKGGTVLVPSDSSARVLELAFVLEKAWQEGANDPTLKNSKVYMASRSAVATMKHAQSLLEWMDESIVREFEGEEENTTKTHKRAGSKHTNGVAPKPSKPFDLRYIKTIERPKQLEKALKKSGPKVILASDSALSWGLAKLALEEIAQGPENLVILAEKSNPASEAENPTLAQSLWQVMENKEAGVALETSSDGDQIEQIHGGGKLLEYYDVRRMPLDDNESQVYQQYMAAQHQLQSSLISRTEAGTDETEIIADDSSSSSSSEDSDDEHQGRALNVSAALGHAGRAKRDLSEKDLGVSVLLRKKGVYDFDVRQYKRGRNAIFPYIHHRRRGDEFGEYIKPEDYLRAEEKEEADSANAGEAEHRVGQKRKWHDVADEKNEMRENKRQQTKKTERGGEKQSARVASSGDADGNISDDSDADPEPERFEGPAKAVFHRRSMTLNARLAFVDFSGLHDQRSLQNLIPVIDPRKLILVGGSKDETQALALDCKTLLAAKEGDMGGNPTVDVFTPVIGQVIDASVDTNAWTVKLSRDLVKRLQWQNVLNMAVVTLTGELKAEESATEQSNSMGNPSKKQKLLKSDTQETPASSVVQKGSSEIRPVLDLVPASMAAATRSLAQTLHVGDLRLADLRRLMGTVGYTAEFRGEGTLLINGNVAVRKLGTGKIVVEGSALSTTTMRAGVPANTFYDVKRTIYEGLAVIAGG</sequence>
<dbReference type="SUPFAM" id="SSF56281">
    <property type="entry name" value="Metallo-hydrolase/oxidoreductase"/>
    <property type="match status" value="1"/>
</dbReference>
<keyword evidence="2 4" id="KW-0507">mRNA processing</keyword>
<evidence type="ECO:0000256" key="4">
    <source>
        <dbReference type="RuleBase" id="RU365006"/>
    </source>
</evidence>
<feature type="compositionally biased region" description="Polar residues" evidence="5">
    <location>
        <begin position="850"/>
        <end position="860"/>
    </location>
</feature>
<evidence type="ECO:0000313" key="8">
    <source>
        <dbReference type="Proteomes" id="UP000019373"/>
    </source>
</evidence>
<feature type="compositionally biased region" description="Polar residues" evidence="5">
    <location>
        <begin position="829"/>
        <end position="839"/>
    </location>
</feature>
<feature type="region of interest" description="Disordered" evidence="5">
    <location>
        <begin position="827"/>
        <end position="860"/>
    </location>
</feature>
<dbReference type="InterPro" id="IPR036866">
    <property type="entry name" value="RibonucZ/Hydroxyglut_hydro"/>
</dbReference>
<dbReference type="AlphaFoldDB" id="U1GB06"/>
<dbReference type="SMART" id="SM01027">
    <property type="entry name" value="Beta-Casp"/>
    <property type="match status" value="1"/>
</dbReference>
<feature type="region of interest" description="Disordered" evidence="5">
    <location>
        <begin position="343"/>
        <end position="365"/>
    </location>
</feature>
<dbReference type="RefSeq" id="XP_007805248.1">
    <property type="nucleotide sequence ID" value="XM_007807057.1"/>
</dbReference>
<comment type="subcellular location">
    <subcellularLocation>
        <location evidence="1 4">Nucleus</location>
    </subcellularLocation>
</comment>
<comment type="similarity">
    <text evidence="4">Belongs to the metallo-beta-lactamase superfamily. RNA-metabolizing metallo-beta-lactamase-like family. CPSF2/YSH1 subfamily.</text>
</comment>
<name>U1GB06_ENDPU</name>
<feature type="region of interest" description="Disordered" evidence="5">
    <location>
        <begin position="519"/>
        <end position="540"/>
    </location>
</feature>
<dbReference type="HOGENOM" id="CLU_002227_3_0_1"/>
<accession>U1GB06</accession>
<dbReference type="OMA" id="QSRHNME"/>
<dbReference type="InterPro" id="IPR035639">
    <property type="entry name" value="CPSF2_MBL"/>
</dbReference>
<dbReference type="InterPro" id="IPR027075">
    <property type="entry name" value="CPSF2"/>
</dbReference>
<dbReference type="InterPro" id="IPR001279">
    <property type="entry name" value="Metallo-B-lactamas"/>
</dbReference>
<dbReference type="Pfam" id="PF13299">
    <property type="entry name" value="CPSF100_C"/>
    <property type="match status" value="1"/>
</dbReference>
<dbReference type="InterPro" id="IPR025069">
    <property type="entry name" value="Cpsf2_C"/>
</dbReference>
<dbReference type="Pfam" id="PF07521">
    <property type="entry name" value="RMMBL"/>
    <property type="match status" value="1"/>
</dbReference>
<dbReference type="GO" id="GO:0005847">
    <property type="term" value="C:mRNA cleavage and polyadenylation specificity factor complex"/>
    <property type="evidence" value="ECO:0007669"/>
    <property type="project" value="InterPro"/>
</dbReference>
<protein>
    <recommendedName>
        <fullName evidence="4">Cleavage and polyadenylation specificity factor subunit 2</fullName>
    </recommendedName>
    <alternativeName>
        <fullName evidence="4">Cleavage and polyadenylation specificity factor 100 kDa subunit</fullName>
    </alternativeName>
</protein>
<dbReference type="eggNOG" id="KOG1135">
    <property type="taxonomic scope" value="Eukaryota"/>
</dbReference>
<organism evidence="7 8">
    <name type="scientific">Endocarpon pusillum (strain Z07020 / HMAS-L-300199)</name>
    <name type="common">Lichen-forming fungus</name>
    <dbReference type="NCBI Taxonomy" id="1263415"/>
    <lineage>
        <taxon>Eukaryota</taxon>
        <taxon>Fungi</taxon>
        <taxon>Dikarya</taxon>
        <taxon>Ascomycota</taxon>
        <taxon>Pezizomycotina</taxon>
        <taxon>Eurotiomycetes</taxon>
        <taxon>Chaetothyriomycetidae</taxon>
        <taxon>Verrucariales</taxon>
        <taxon>Verrucariaceae</taxon>
        <taxon>Endocarpon</taxon>
    </lineage>
</organism>
<dbReference type="InterPro" id="IPR022712">
    <property type="entry name" value="Beta_Casp"/>
</dbReference>
<dbReference type="GO" id="GO:0003723">
    <property type="term" value="F:RNA binding"/>
    <property type="evidence" value="ECO:0007669"/>
    <property type="project" value="UniProtKB-KW"/>
</dbReference>
<dbReference type="PANTHER" id="PTHR45922:SF1">
    <property type="entry name" value="CLEAVAGE AND POLYADENYLATION SPECIFICITY FACTOR SUBUNIT 2"/>
    <property type="match status" value="1"/>
</dbReference>
<proteinExistence type="inferred from homology"/>
<dbReference type="CDD" id="cd16293">
    <property type="entry name" value="CPSF2-like_MBL-fold"/>
    <property type="match status" value="1"/>
</dbReference>
<feature type="compositionally biased region" description="Basic and acidic residues" evidence="5">
    <location>
        <begin position="640"/>
        <end position="668"/>
    </location>
</feature>
<dbReference type="GeneID" id="19236203"/>